<feature type="compositionally biased region" description="Polar residues" evidence="1">
    <location>
        <begin position="96"/>
        <end position="107"/>
    </location>
</feature>
<evidence type="ECO:0000313" key="4">
    <source>
        <dbReference type="Proteomes" id="UP000053558"/>
    </source>
</evidence>
<dbReference type="AlphaFoldDB" id="A0A5M3MG38"/>
<comment type="caution">
    <text evidence="3">The sequence shown here is derived from an EMBL/GenBank/DDBJ whole genome shotgun (WGS) entry which is preliminary data.</text>
</comment>
<gene>
    <name evidence="3" type="ORF">CONPUDRAFT_139028</name>
</gene>
<feature type="region of interest" description="Disordered" evidence="1">
    <location>
        <begin position="1"/>
        <end position="279"/>
    </location>
</feature>
<feature type="compositionally biased region" description="Polar residues" evidence="1">
    <location>
        <begin position="57"/>
        <end position="70"/>
    </location>
</feature>
<accession>A0A5M3MG38</accession>
<proteinExistence type="predicted"/>
<feature type="region of interest" description="Disordered" evidence="1">
    <location>
        <begin position="481"/>
        <end position="580"/>
    </location>
</feature>
<dbReference type="EMBL" id="JH711583">
    <property type="protein sequence ID" value="EIW77890.1"/>
    <property type="molecule type" value="Genomic_DNA"/>
</dbReference>
<feature type="domain" description="SMODS and SLOG-associating 2TM effector" evidence="2">
    <location>
        <begin position="357"/>
        <end position="479"/>
    </location>
</feature>
<keyword evidence="4" id="KW-1185">Reference proteome</keyword>
<evidence type="ECO:0000256" key="1">
    <source>
        <dbReference type="SAM" id="MobiDB-lite"/>
    </source>
</evidence>
<dbReference type="InterPro" id="IPR041622">
    <property type="entry name" value="SLATT_fungi"/>
</dbReference>
<dbReference type="OrthoDB" id="3245801at2759"/>
<evidence type="ECO:0000313" key="3">
    <source>
        <dbReference type="EMBL" id="EIW77890.1"/>
    </source>
</evidence>
<dbReference type="Proteomes" id="UP000053558">
    <property type="component" value="Unassembled WGS sequence"/>
</dbReference>
<dbReference type="GeneID" id="19201286"/>
<name>A0A5M3MG38_CONPW</name>
<feature type="compositionally biased region" description="Polar residues" evidence="1">
    <location>
        <begin position="33"/>
        <end position="49"/>
    </location>
</feature>
<protein>
    <recommendedName>
        <fullName evidence="2">SMODS and SLOG-associating 2TM effector domain-containing protein</fullName>
    </recommendedName>
</protein>
<reference evidence="4" key="1">
    <citation type="journal article" date="2012" name="Science">
        <title>The Paleozoic origin of enzymatic lignin decomposition reconstructed from 31 fungal genomes.</title>
        <authorList>
            <person name="Floudas D."/>
            <person name="Binder M."/>
            <person name="Riley R."/>
            <person name="Barry K."/>
            <person name="Blanchette R.A."/>
            <person name="Henrissat B."/>
            <person name="Martinez A.T."/>
            <person name="Otillar R."/>
            <person name="Spatafora J.W."/>
            <person name="Yadav J.S."/>
            <person name="Aerts A."/>
            <person name="Benoit I."/>
            <person name="Boyd A."/>
            <person name="Carlson A."/>
            <person name="Copeland A."/>
            <person name="Coutinho P.M."/>
            <person name="de Vries R.P."/>
            <person name="Ferreira P."/>
            <person name="Findley K."/>
            <person name="Foster B."/>
            <person name="Gaskell J."/>
            <person name="Glotzer D."/>
            <person name="Gorecki P."/>
            <person name="Heitman J."/>
            <person name="Hesse C."/>
            <person name="Hori C."/>
            <person name="Igarashi K."/>
            <person name="Jurgens J.A."/>
            <person name="Kallen N."/>
            <person name="Kersten P."/>
            <person name="Kohler A."/>
            <person name="Kuees U."/>
            <person name="Kumar T.K.A."/>
            <person name="Kuo A."/>
            <person name="LaButti K."/>
            <person name="Larrondo L.F."/>
            <person name="Lindquist E."/>
            <person name="Ling A."/>
            <person name="Lombard V."/>
            <person name="Lucas S."/>
            <person name="Lundell T."/>
            <person name="Martin R."/>
            <person name="McLaughlin D.J."/>
            <person name="Morgenstern I."/>
            <person name="Morin E."/>
            <person name="Murat C."/>
            <person name="Nagy L.G."/>
            <person name="Nolan M."/>
            <person name="Ohm R.A."/>
            <person name="Patyshakuliyeva A."/>
            <person name="Rokas A."/>
            <person name="Ruiz-Duenas F.J."/>
            <person name="Sabat G."/>
            <person name="Salamov A."/>
            <person name="Samejima M."/>
            <person name="Schmutz J."/>
            <person name="Slot J.C."/>
            <person name="St John F."/>
            <person name="Stenlid J."/>
            <person name="Sun H."/>
            <person name="Sun S."/>
            <person name="Syed K."/>
            <person name="Tsang A."/>
            <person name="Wiebenga A."/>
            <person name="Young D."/>
            <person name="Pisabarro A."/>
            <person name="Eastwood D.C."/>
            <person name="Martin F."/>
            <person name="Cullen D."/>
            <person name="Grigoriev I.V."/>
            <person name="Hibbett D.S."/>
        </authorList>
    </citation>
    <scope>NUCLEOTIDE SEQUENCE [LARGE SCALE GENOMIC DNA]</scope>
    <source>
        <strain evidence="4">RWD-64-598 SS2</strain>
    </source>
</reference>
<evidence type="ECO:0000259" key="2">
    <source>
        <dbReference type="Pfam" id="PF18142"/>
    </source>
</evidence>
<feature type="compositionally biased region" description="Basic and acidic residues" evidence="1">
    <location>
        <begin position="84"/>
        <end position="94"/>
    </location>
</feature>
<dbReference type="KEGG" id="cput:CONPUDRAFT_139028"/>
<feature type="compositionally biased region" description="Polar residues" evidence="1">
    <location>
        <begin position="536"/>
        <end position="572"/>
    </location>
</feature>
<sequence>MAHNGENRELPPLPPLDDSDHASPTLTVVPPQQHVSQDAVQPPQAQLPESHQRQRRISISQPPAQGSLGSDVQVLTPPVLSSPEQRHSQIEHRHSTFSTSTGNRADLSSQTHSSSTPPPHPRVGTPAIWARGGSASPIPSIPEQNQRDATGRLQVSATSLDRRPADTTRPPLTASPTQYDHPDVNDASAAAAASYDPVPLPRPRLRARTTTNGHISIMSGPPAATREREHSMTNGGLGPSFSPNGPSRRVSMHGGAPQAVRRGSGHSFNGTRDGYGHPYNIERRNTGVSIELPPAAVREDYEEDDLGHIPHSRRFSAVSGKAKRYASRARDSVISREDRAALMAAQDKRIQLLLIAALAEKRKCELKAKLTAYALNFAIGLQVLLGALTTALSVATTGRQTSIMTATLGGISTLVASYLARARGSGEPEVSVERVRDLEQFVRECTALDLDAHRPGGDPMLINVRINDLRLRFEEMLGNATADRRASSNSNPTSPQPQSHQHPGSSTQTESVVSQQYASSAHHPPPGPQSHPSVAQHQTLAPQNYNTAPQHAASVPQQYPSAPQNHTTIPQDHTQHGGHT</sequence>
<dbReference type="Pfam" id="PF18142">
    <property type="entry name" value="SLATT_fungal"/>
    <property type="match status" value="1"/>
</dbReference>
<organism evidence="3 4">
    <name type="scientific">Coniophora puteana (strain RWD-64-598)</name>
    <name type="common">Brown rot fungus</name>
    <dbReference type="NCBI Taxonomy" id="741705"/>
    <lineage>
        <taxon>Eukaryota</taxon>
        <taxon>Fungi</taxon>
        <taxon>Dikarya</taxon>
        <taxon>Basidiomycota</taxon>
        <taxon>Agaricomycotina</taxon>
        <taxon>Agaricomycetes</taxon>
        <taxon>Agaricomycetidae</taxon>
        <taxon>Boletales</taxon>
        <taxon>Coniophorineae</taxon>
        <taxon>Coniophoraceae</taxon>
        <taxon>Coniophora</taxon>
    </lineage>
</organism>
<feature type="compositionally biased region" description="Low complexity" evidence="1">
    <location>
        <begin position="487"/>
        <end position="522"/>
    </location>
</feature>
<dbReference type="NCBIfam" id="NF033635">
    <property type="entry name" value="SLATT_fungal"/>
    <property type="match status" value="1"/>
</dbReference>
<dbReference type="RefSeq" id="XP_007772195.1">
    <property type="nucleotide sequence ID" value="XM_007774005.1"/>
</dbReference>